<dbReference type="AlphaFoldDB" id="A0A016WY90"/>
<accession>A0A016WY90</accession>
<keyword evidence="2" id="KW-1185">Reference proteome</keyword>
<name>A0A016WY90_9BILA</name>
<dbReference type="Proteomes" id="UP000024635">
    <property type="component" value="Unassembled WGS sequence"/>
</dbReference>
<protein>
    <submittedName>
        <fullName evidence="1">Uncharacterized protein</fullName>
    </submittedName>
</protein>
<reference evidence="2" key="1">
    <citation type="journal article" date="2015" name="Nat. Genet.">
        <title>The genome and transcriptome of the zoonotic hookworm Ancylostoma ceylanicum identify infection-specific gene families.</title>
        <authorList>
            <person name="Schwarz E.M."/>
            <person name="Hu Y."/>
            <person name="Antoshechkin I."/>
            <person name="Miller M.M."/>
            <person name="Sternberg P.W."/>
            <person name="Aroian R.V."/>
        </authorList>
    </citation>
    <scope>NUCLEOTIDE SEQUENCE</scope>
    <source>
        <strain evidence="2">HY135</strain>
    </source>
</reference>
<evidence type="ECO:0000313" key="2">
    <source>
        <dbReference type="Proteomes" id="UP000024635"/>
    </source>
</evidence>
<comment type="caution">
    <text evidence="1">The sequence shown here is derived from an EMBL/GenBank/DDBJ whole genome shotgun (WGS) entry which is preliminary data.</text>
</comment>
<dbReference type="EMBL" id="JARK01000055">
    <property type="protein sequence ID" value="EYC44605.1"/>
    <property type="molecule type" value="Genomic_DNA"/>
</dbReference>
<evidence type="ECO:0000313" key="1">
    <source>
        <dbReference type="EMBL" id="EYC44605.1"/>
    </source>
</evidence>
<proteinExistence type="predicted"/>
<organism evidence="1 2">
    <name type="scientific">Ancylostoma ceylanicum</name>
    <dbReference type="NCBI Taxonomy" id="53326"/>
    <lineage>
        <taxon>Eukaryota</taxon>
        <taxon>Metazoa</taxon>
        <taxon>Ecdysozoa</taxon>
        <taxon>Nematoda</taxon>
        <taxon>Chromadorea</taxon>
        <taxon>Rhabditida</taxon>
        <taxon>Rhabditina</taxon>
        <taxon>Rhabditomorpha</taxon>
        <taxon>Strongyloidea</taxon>
        <taxon>Ancylostomatidae</taxon>
        <taxon>Ancylostomatinae</taxon>
        <taxon>Ancylostoma</taxon>
    </lineage>
</organism>
<gene>
    <name evidence="1" type="primary">Acey_s0455.g1748</name>
    <name evidence="1" type="ORF">Y032_0455g1748</name>
</gene>
<sequence>MRSKGEITISSTRYYFETYEIQKSLCYLHPGLYIHITVDSFRQSFGMTAALLALEHAERSVKPLIHDQSDVLGKFYHLFSLEVALS</sequence>